<feature type="domain" description="Glycosyl transferase family 28 C-terminal" evidence="12">
    <location>
        <begin position="192"/>
        <end position="347"/>
    </location>
</feature>
<comment type="function">
    <text evidence="10">Cell wall formation. Catalyzes the transfer of a GlcNAc subunit on undecaprenyl-pyrophosphoryl-MurNAc-pentapeptide (lipid intermediate I) to form undecaprenyl-pyrophosphoryl-MurNAc-(pentapeptide)GlcNAc (lipid intermediate II).</text>
</comment>
<keyword evidence="8 10" id="KW-0131">Cell cycle</keyword>
<comment type="catalytic activity">
    <reaction evidence="10">
        <text>di-trans,octa-cis-undecaprenyl diphospho-N-acetyl-alpha-D-muramoyl-L-alanyl-D-glutamyl-meso-2,6-diaminopimeloyl-D-alanyl-D-alanine + UDP-N-acetyl-alpha-D-glucosamine = di-trans,octa-cis-undecaprenyl diphospho-[N-acetyl-alpha-D-glucosaminyl-(1-&gt;4)]-N-acetyl-alpha-D-muramoyl-L-alanyl-D-glutamyl-meso-2,6-diaminopimeloyl-D-alanyl-D-alanine + UDP + H(+)</text>
        <dbReference type="Rhea" id="RHEA:31227"/>
        <dbReference type="ChEBI" id="CHEBI:15378"/>
        <dbReference type="ChEBI" id="CHEBI:57705"/>
        <dbReference type="ChEBI" id="CHEBI:58223"/>
        <dbReference type="ChEBI" id="CHEBI:61387"/>
        <dbReference type="ChEBI" id="CHEBI:61388"/>
        <dbReference type="EC" id="2.4.1.227"/>
    </reaction>
</comment>
<keyword evidence="1 10" id="KW-1003">Cell membrane</keyword>
<evidence type="ECO:0000256" key="5">
    <source>
        <dbReference type="ARBA" id="ARBA00022960"/>
    </source>
</evidence>
<protein>
    <recommendedName>
        <fullName evidence="10">UDP-N-acetylglucosamine--N-acetylmuramyl-(pentapeptide) pyrophosphoryl-undecaprenol N-acetylglucosamine transferase</fullName>
        <ecNumber evidence="10">2.4.1.227</ecNumber>
    </recommendedName>
    <alternativeName>
        <fullName evidence="10">Undecaprenyl-PP-MurNAc-pentapeptide-UDPGlcNAc GlcNAc transferase</fullName>
    </alternativeName>
</protein>
<feature type="binding site" evidence="10">
    <location>
        <position position="300"/>
    </location>
    <ligand>
        <name>UDP-N-acetyl-alpha-D-glucosamine</name>
        <dbReference type="ChEBI" id="CHEBI:57705"/>
    </ligand>
</feature>
<dbReference type="RefSeq" id="WP_382420065.1">
    <property type="nucleotide sequence ID" value="NZ_JBHSCW010000001.1"/>
</dbReference>
<dbReference type="Pfam" id="PF03033">
    <property type="entry name" value="Glyco_transf_28"/>
    <property type="match status" value="1"/>
</dbReference>
<reference evidence="14" key="1">
    <citation type="journal article" date="2019" name="Int. J. Syst. Evol. Microbiol.">
        <title>The Global Catalogue of Microorganisms (GCM) 10K type strain sequencing project: providing services to taxonomists for standard genome sequencing and annotation.</title>
        <authorList>
            <consortium name="The Broad Institute Genomics Platform"/>
            <consortium name="The Broad Institute Genome Sequencing Center for Infectious Disease"/>
            <person name="Wu L."/>
            <person name="Ma J."/>
        </authorList>
    </citation>
    <scope>NUCLEOTIDE SEQUENCE [LARGE SCALE GENOMIC DNA]</scope>
    <source>
        <strain evidence="14">CECT 8472</strain>
    </source>
</reference>
<evidence type="ECO:0000256" key="3">
    <source>
        <dbReference type="ARBA" id="ARBA00022676"/>
    </source>
</evidence>
<feature type="binding site" evidence="10">
    <location>
        <begin position="17"/>
        <end position="19"/>
    </location>
    <ligand>
        <name>UDP-N-acetyl-alpha-D-glucosamine</name>
        <dbReference type="ChEBI" id="CHEBI:57705"/>
    </ligand>
</feature>
<feature type="binding site" evidence="10">
    <location>
        <position position="171"/>
    </location>
    <ligand>
        <name>UDP-N-acetyl-alpha-D-glucosamine</name>
        <dbReference type="ChEBI" id="CHEBI:57705"/>
    </ligand>
</feature>
<dbReference type="CDD" id="cd03785">
    <property type="entry name" value="GT28_MurG"/>
    <property type="match status" value="1"/>
</dbReference>
<comment type="pathway">
    <text evidence="10">Cell wall biogenesis; peptidoglycan biosynthesis.</text>
</comment>
<keyword evidence="2 10" id="KW-0132">Cell division</keyword>
<evidence type="ECO:0000259" key="11">
    <source>
        <dbReference type="Pfam" id="PF03033"/>
    </source>
</evidence>
<dbReference type="HAMAP" id="MF_00033">
    <property type="entry name" value="MurG"/>
    <property type="match status" value="1"/>
</dbReference>
<evidence type="ECO:0000256" key="4">
    <source>
        <dbReference type="ARBA" id="ARBA00022679"/>
    </source>
</evidence>
<dbReference type="InterPro" id="IPR007235">
    <property type="entry name" value="Glyco_trans_28_C"/>
</dbReference>
<evidence type="ECO:0000256" key="10">
    <source>
        <dbReference type="HAMAP-Rule" id="MF_00033"/>
    </source>
</evidence>
<proteinExistence type="inferred from homology"/>
<keyword evidence="14" id="KW-1185">Reference proteome</keyword>
<dbReference type="PANTHER" id="PTHR21015:SF22">
    <property type="entry name" value="GLYCOSYLTRANSFERASE"/>
    <property type="match status" value="1"/>
</dbReference>
<evidence type="ECO:0000256" key="9">
    <source>
        <dbReference type="ARBA" id="ARBA00023316"/>
    </source>
</evidence>
<comment type="caution">
    <text evidence="10">Lacks conserved residue(s) required for the propagation of feature annotation.</text>
</comment>
<gene>
    <name evidence="10 13" type="primary">murG</name>
    <name evidence="13" type="ORF">ACFOW6_00550</name>
</gene>
<evidence type="ECO:0000313" key="13">
    <source>
        <dbReference type="EMBL" id="MFC4350022.1"/>
    </source>
</evidence>
<keyword evidence="7 10" id="KW-0472">Membrane</keyword>
<dbReference type="PANTHER" id="PTHR21015">
    <property type="entry name" value="UDP-N-ACETYLGLUCOSAMINE--N-ACETYLMURAMYL-(PENTAPEPTIDE) PYROPHOSPHORYL-UNDECAPRENOL N-ACETYLGLUCOSAMINE TRANSFERASE 1"/>
    <property type="match status" value="1"/>
</dbReference>
<comment type="caution">
    <text evidence="13">The sequence shown here is derived from an EMBL/GenBank/DDBJ whole genome shotgun (WGS) entry which is preliminary data.</text>
</comment>
<accession>A0ABV8UGY9</accession>
<evidence type="ECO:0000313" key="14">
    <source>
        <dbReference type="Proteomes" id="UP001595799"/>
    </source>
</evidence>
<evidence type="ECO:0000256" key="1">
    <source>
        <dbReference type="ARBA" id="ARBA00022475"/>
    </source>
</evidence>
<dbReference type="InterPro" id="IPR006009">
    <property type="entry name" value="GlcNAc_MurG"/>
</dbReference>
<feature type="binding site" evidence="10">
    <location>
        <position position="199"/>
    </location>
    <ligand>
        <name>UDP-N-acetyl-alpha-D-glucosamine</name>
        <dbReference type="ChEBI" id="CHEBI:57705"/>
    </ligand>
</feature>
<dbReference type="InterPro" id="IPR004276">
    <property type="entry name" value="GlycoTrans_28_N"/>
</dbReference>
<evidence type="ECO:0000256" key="2">
    <source>
        <dbReference type="ARBA" id="ARBA00022618"/>
    </source>
</evidence>
<comment type="similarity">
    <text evidence="10">Belongs to the glycosyltransferase 28 family. MurG subfamily.</text>
</comment>
<evidence type="ECO:0000256" key="7">
    <source>
        <dbReference type="ARBA" id="ARBA00023136"/>
    </source>
</evidence>
<evidence type="ECO:0000259" key="12">
    <source>
        <dbReference type="Pfam" id="PF04101"/>
    </source>
</evidence>
<dbReference type="SUPFAM" id="SSF53756">
    <property type="entry name" value="UDP-Glycosyltransferase/glycogen phosphorylase"/>
    <property type="match status" value="1"/>
</dbReference>
<dbReference type="NCBIfam" id="TIGR01133">
    <property type="entry name" value="murG"/>
    <property type="match status" value="1"/>
</dbReference>
<evidence type="ECO:0000256" key="6">
    <source>
        <dbReference type="ARBA" id="ARBA00022984"/>
    </source>
</evidence>
<comment type="subcellular location">
    <subcellularLocation>
        <location evidence="10">Cell membrane</location>
        <topology evidence="10">Peripheral membrane protein</topology>
        <orientation evidence="10">Cytoplasmic side</orientation>
    </subcellularLocation>
</comment>
<dbReference type="EMBL" id="JBHSCW010000001">
    <property type="protein sequence ID" value="MFC4350022.1"/>
    <property type="molecule type" value="Genomic_DNA"/>
</dbReference>
<keyword evidence="5 10" id="KW-0133">Cell shape</keyword>
<dbReference type="Gene3D" id="3.40.50.2000">
    <property type="entry name" value="Glycogen Phosphorylase B"/>
    <property type="match status" value="2"/>
</dbReference>
<keyword evidence="3 10" id="KW-0328">Glycosyltransferase</keyword>
<name>A0ABV8UGY9_9PROT</name>
<dbReference type="Proteomes" id="UP001595799">
    <property type="component" value="Unassembled WGS sequence"/>
</dbReference>
<keyword evidence="6 10" id="KW-0573">Peptidoglycan synthesis</keyword>
<keyword evidence="4 10" id="KW-0808">Transferase</keyword>
<feature type="domain" description="Glycosyltransferase family 28 N-terminal" evidence="11">
    <location>
        <begin position="10"/>
        <end position="146"/>
    </location>
</feature>
<sequence>MSGQIQDKLVVLAAGGTGGHMFPARALGEELLQRGCRVALVTDRRGGGFGDALPQVETHFISATALLGGGVLRKVRGALDLTLGYLQARRLLGRLRPAAAVGFGGYASVPTILAASKLRSRIVLHEQNQVAGRANRLLAGRADAIASSFPQLTGLAEVQQQRVVLTGNPVRADIAAVGEQGYRLPEGSAPFVILVTGGSQGARAFNELLPAAVARLPQEQRVRLKVVQQVRGDDLDSVSARYEESGVRSELQGFFEDMPQRLAAAHLVICRSGASTVTELAAAGRPGLFIPYPFAADDHQTGNARAMADAGGGWLMQQRELSAELLAEKLQSLLEEPKLLEDAASRARAAAVLGAAGRLADLVCDSSSAAERGDAP</sequence>
<dbReference type="Pfam" id="PF04101">
    <property type="entry name" value="Glyco_tran_28_C"/>
    <property type="match status" value="1"/>
</dbReference>
<feature type="binding site" evidence="10">
    <location>
        <position position="128"/>
    </location>
    <ligand>
        <name>UDP-N-acetyl-alpha-D-glucosamine</name>
        <dbReference type="ChEBI" id="CHEBI:57705"/>
    </ligand>
</feature>
<evidence type="ECO:0000256" key="8">
    <source>
        <dbReference type="ARBA" id="ARBA00023306"/>
    </source>
</evidence>
<organism evidence="13 14">
    <name type="scientific">Fodinicurvata halophila</name>
    <dbReference type="NCBI Taxonomy" id="1419723"/>
    <lineage>
        <taxon>Bacteria</taxon>
        <taxon>Pseudomonadati</taxon>
        <taxon>Pseudomonadota</taxon>
        <taxon>Alphaproteobacteria</taxon>
        <taxon>Rhodospirillales</taxon>
        <taxon>Rhodovibrionaceae</taxon>
        <taxon>Fodinicurvata</taxon>
    </lineage>
</organism>
<keyword evidence="9 10" id="KW-0961">Cell wall biogenesis/degradation</keyword>
<dbReference type="EC" id="2.4.1.227" evidence="10"/>
<dbReference type="GO" id="GO:0016757">
    <property type="term" value="F:glycosyltransferase activity"/>
    <property type="evidence" value="ECO:0007669"/>
    <property type="project" value="UniProtKB-KW"/>
</dbReference>